<dbReference type="InterPro" id="IPR010730">
    <property type="entry name" value="HET"/>
</dbReference>
<reference evidence="2 3" key="1">
    <citation type="journal article" date="2016" name="PLoS Pathog.">
        <title>Biosynthesis of antibiotic leucinostatins in bio-control fungus Purpureocillium lilacinum and their inhibition on phytophthora revealed by genome mining.</title>
        <authorList>
            <person name="Wang G."/>
            <person name="Liu Z."/>
            <person name="Lin R."/>
            <person name="Li E."/>
            <person name="Mao Z."/>
            <person name="Ling J."/>
            <person name="Yang Y."/>
            <person name="Yin W.B."/>
            <person name="Xie B."/>
        </authorList>
    </citation>
    <scope>NUCLEOTIDE SEQUENCE [LARGE SCALE GENOMIC DNA]</scope>
    <source>
        <strain evidence="2">170</strain>
    </source>
</reference>
<comment type="caution">
    <text evidence="2">The sequence shown here is derived from an EMBL/GenBank/DDBJ whole genome shotgun (WGS) entry which is preliminary data.</text>
</comment>
<evidence type="ECO:0000313" key="3">
    <source>
        <dbReference type="Proteomes" id="UP000078397"/>
    </source>
</evidence>
<dbReference type="Pfam" id="PF26639">
    <property type="entry name" value="Het-6_barrel"/>
    <property type="match status" value="1"/>
</dbReference>
<dbReference type="Pfam" id="PF06985">
    <property type="entry name" value="HET"/>
    <property type="match status" value="1"/>
</dbReference>
<dbReference type="PANTHER" id="PTHR24148:SF64">
    <property type="entry name" value="HETEROKARYON INCOMPATIBILITY DOMAIN-CONTAINING PROTEIN"/>
    <property type="match status" value="1"/>
</dbReference>
<proteinExistence type="predicted"/>
<dbReference type="GeneID" id="28851070"/>
<sequence>MLNGQHIRVSATVNEAILRLQSILDQDVQYLWIDQICINQADIQERGHQVSLMAEIYSKADSVYVWLGEDQDGLVGRLEHIISTYVPNGPKAHTCISKSDCADMLKLCAGYVRTDLTRALDEGSQQNSATFAPSDMLVVLELLRRPWFRRAWVVQEVAVAQTATILIGSHAFSLTDIDYLVSLTALAEREADEIPCPGTQFRQSKGFQCFHQMVHQRERYHDPGADGHIFAFLCRVAGLCEATDGRDMVYAFQGIYQRSQSLLIEPDYSLPVEVVFMKLAKALVAESHALDIFAAVNGPGSSSTRHDENFDSMSISSSTDSFTEFSDPRDSQHESTLFPSWTPDWRFPLDHVPLYTGQRSPRFCASGPFAHRTVSDDQMDCLTARGKIIAHIDALHFLAKPRRPGDGILTLQQQLPLDMLLSTLRKQRAKTSPLVTLERILRVIVADGSDRGEFSSKIEASTRRLSDRRISELVLAWEMTAFPIQNENTVERIHEDARVLEQHCRVSHGRWLFSTQGAEALGLAPLRTLRGDVVAIVHGSRTPVVLRQVADSRYCVVGQCYLERAMYGQAVTWEEEQADLFVLV</sequence>
<dbReference type="PANTHER" id="PTHR24148">
    <property type="entry name" value="ANKYRIN REPEAT DOMAIN-CONTAINING PROTEIN 39 HOMOLOG-RELATED"/>
    <property type="match status" value="1"/>
</dbReference>
<dbReference type="Proteomes" id="UP000078397">
    <property type="component" value="Unassembled WGS sequence"/>
</dbReference>
<evidence type="ECO:0000259" key="1">
    <source>
        <dbReference type="Pfam" id="PF06985"/>
    </source>
</evidence>
<dbReference type="EMBL" id="LSBJ02000004">
    <property type="protein sequence ID" value="OAQ66840.1"/>
    <property type="molecule type" value="Genomic_DNA"/>
</dbReference>
<organism evidence="2 3">
    <name type="scientific">Pochonia chlamydosporia 170</name>
    <dbReference type="NCBI Taxonomy" id="1380566"/>
    <lineage>
        <taxon>Eukaryota</taxon>
        <taxon>Fungi</taxon>
        <taxon>Dikarya</taxon>
        <taxon>Ascomycota</taxon>
        <taxon>Pezizomycotina</taxon>
        <taxon>Sordariomycetes</taxon>
        <taxon>Hypocreomycetidae</taxon>
        <taxon>Hypocreales</taxon>
        <taxon>Clavicipitaceae</taxon>
        <taxon>Pochonia</taxon>
    </lineage>
</organism>
<dbReference type="RefSeq" id="XP_018143927.1">
    <property type="nucleotide sequence ID" value="XM_018287076.1"/>
</dbReference>
<dbReference type="OrthoDB" id="2157530at2759"/>
<keyword evidence="3" id="KW-1185">Reference proteome</keyword>
<evidence type="ECO:0000313" key="2">
    <source>
        <dbReference type="EMBL" id="OAQ66840.1"/>
    </source>
</evidence>
<name>A0A179FNN4_METCM</name>
<dbReference type="KEGG" id="pchm:VFPPC_08350"/>
<accession>A0A179FNN4</accession>
<dbReference type="InterPro" id="IPR052895">
    <property type="entry name" value="HetReg/Transcr_Mod"/>
</dbReference>
<gene>
    <name evidence="2" type="ORF">VFPPC_08350</name>
</gene>
<protein>
    <submittedName>
        <fullName evidence="2">Heterokaryon incompatibility protein (HET) domain-containing protein</fullName>
    </submittedName>
</protein>
<feature type="domain" description="Heterokaryon incompatibility" evidence="1">
    <location>
        <begin position="2"/>
        <end position="156"/>
    </location>
</feature>
<dbReference type="AlphaFoldDB" id="A0A179FNN4"/>